<dbReference type="EMBL" id="CAXLJM020000024">
    <property type="protein sequence ID" value="CAL8090434.1"/>
    <property type="molecule type" value="Genomic_DNA"/>
</dbReference>
<feature type="chain" id="PRO_5046888666" description="Peptidase S8/S53 domain-containing protein" evidence="6">
    <location>
        <begin position="17"/>
        <end position="456"/>
    </location>
</feature>
<dbReference type="InterPro" id="IPR050131">
    <property type="entry name" value="Peptidase_S8_subtilisin-like"/>
</dbReference>
<feature type="domain" description="Peptidase S8/S53" evidence="7">
    <location>
        <begin position="166"/>
        <end position="440"/>
    </location>
</feature>
<dbReference type="Proteomes" id="UP001642540">
    <property type="component" value="Unassembled WGS sequence"/>
</dbReference>
<proteinExistence type="inferred from homology"/>
<name>A0ABP1Q5S6_9HEXA</name>
<dbReference type="PRINTS" id="PR00723">
    <property type="entry name" value="SUBTILISIN"/>
</dbReference>
<dbReference type="PANTHER" id="PTHR43806">
    <property type="entry name" value="PEPTIDASE S8"/>
    <property type="match status" value="1"/>
</dbReference>
<feature type="signal peptide" evidence="6">
    <location>
        <begin position="1"/>
        <end position="16"/>
    </location>
</feature>
<dbReference type="PANTHER" id="PTHR43806:SF67">
    <property type="entry name" value="EGF-LIKE DOMAIN-CONTAINING PROTEIN"/>
    <property type="match status" value="1"/>
</dbReference>
<reference evidence="8 9" key="1">
    <citation type="submission" date="2024-08" db="EMBL/GenBank/DDBJ databases">
        <authorList>
            <person name="Cucini C."/>
            <person name="Frati F."/>
        </authorList>
    </citation>
    <scope>NUCLEOTIDE SEQUENCE [LARGE SCALE GENOMIC DNA]</scope>
</reference>
<evidence type="ECO:0000256" key="4">
    <source>
        <dbReference type="ARBA" id="ARBA00022825"/>
    </source>
</evidence>
<dbReference type="InterPro" id="IPR000209">
    <property type="entry name" value="Peptidase_S8/S53_dom"/>
</dbReference>
<feature type="active site" description="Charge relay system" evidence="5">
    <location>
        <position position="211"/>
    </location>
</feature>
<evidence type="ECO:0000313" key="9">
    <source>
        <dbReference type="Proteomes" id="UP001642540"/>
    </source>
</evidence>
<evidence type="ECO:0000313" key="8">
    <source>
        <dbReference type="EMBL" id="CAL8090434.1"/>
    </source>
</evidence>
<evidence type="ECO:0000259" key="7">
    <source>
        <dbReference type="Pfam" id="PF00082"/>
    </source>
</evidence>
<keyword evidence="9" id="KW-1185">Reference proteome</keyword>
<dbReference type="InterPro" id="IPR036852">
    <property type="entry name" value="Peptidase_S8/S53_dom_sf"/>
</dbReference>
<accession>A0ABP1Q5S6</accession>
<dbReference type="Pfam" id="PF00082">
    <property type="entry name" value="Peptidase_S8"/>
    <property type="match status" value="1"/>
</dbReference>
<keyword evidence="6" id="KW-0732">Signal</keyword>
<comment type="similarity">
    <text evidence="1 5">Belongs to the peptidase S8 family.</text>
</comment>
<evidence type="ECO:0000256" key="1">
    <source>
        <dbReference type="ARBA" id="ARBA00011073"/>
    </source>
</evidence>
<dbReference type="InterPro" id="IPR023828">
    <property type="entry name" value="Peptidase_S8_Ser-AS"/>
</dbReference>
<gene>
    <name evidence="8" type="ORF">ODALV1_LOCUS7643</name>
</gene>
<comment type="caution">
    <text evidence="8">The sequence shown here is derived from an EMBL/GenBank/DDBJ whole genome shotgun (WGS) entry which is preliminary data.</text>
</comment>
<evidence type="ECO:0000256" key="3">
    <source>
        <dbReference type="ARBA" id="ARBA00022801"/>
    </source>
</evidence>
<keyword evidence="4 5" id="KW-0720">Serine protease</keyword>
<keyword evidence="3 5" id="KW-0378">Hydrolase</keyword>
<feature type="active site" description="Charge relay system" evidence="5">
    <location>
        <position position="381"/>
    </location>
</feature>
<dbReference type="PROSITE" id="PS00138">
    <property type="entry name" value="SUBTILASE_SER"/>
    <property type="match status" value="1"/>
</dbReference>
<dbReference type="InterPro" id="IPR015500">
    <property type="entry name" value="Peptidase_S8_subtilisin-rel"/>
</dbReference>
<sequence>MFRQLLVAALVGLALSAPSNKIDESLARALQSKGVLNIFIEFKQTTEEVLSRVDNMRFESRGQKITVMKTQLEELAATVQKNAISILNKKGLKHESFWISNQLFVQGVSAEDVLALAALSEVAEIYEEKIIEIEQPIISNATINAEWGVEKIEAPAAWALPGGNNGQGVVVSNIDTGVRATHQALRANFRSSYGWFDPYTRTATPTDNNGHGTHTMGTIAGSNGVGVAPGAQWIACRGCSTSSCTQAALTSCGQFITCPTNAQGGSPNCAQAPDLVSNSWGGGQGDTWYNSVISGWQSAGIVPLFSQGNSGPACGTANSPADATNVIAVGSTTSADGVSSFSSRGPSVRGGVKPDIAAPGTNVRSAWYTSDTAYNTISGTSMACPHAAGAAAILLANNRNLSYTQVKNLLQNNADRNLGAATTCGGTPITTTPNNIYGYGRINIRKALSAAVLGNY</sequence>
<protein>
    <recommendedName>
        <fullName evidence="7">Peptidase S8/S53 domain-containing protein</fullName>
    </recommendedName>
</protein>
<feature type="active site" description="Charge relay system" evidence="5">
    <location>
        <position position="175"/>
    </location>
</feature>
<keyword evidence="2 5" id="KW-0645">Protease</keyword>
<dbReference type="Gene3D" id="3.40.50.200">
    <property type="entry name" value="Peptidase S8/S53 domain"/>
    <property type="match status" value="1"/>
</dbReference>
<dbReference type="SUPFAM" id="SSF52743">
    <property type="entry name" value="Subtilisin-like"/>
    <property type="match status" value="1"/>
</dbReference>
<evidence type="ECO:0000256" key="2">
    <source>
        <dbReference type="ARBA" id="ARBA00022670"/>
    </source>
</evidence>
<evidence type="ECO:0000256" key="5">
    <source>
        <dbReference type="PROSITE-ProRule" id="PRU01240"/>
    </source>
</evidence>
<organism evidence="8 9">
    <name type="scientific">Orchesella dallaii</name>
    <dbReference type="NCBI Taxonomy" id="48710"/>
    <lineage>
        <taxon>Eukaryota</taxon>
        <taxon>Metazoa</taxon>
        <taxon>Ecdysozoa</taxon>
        <taxon>Arthropoda</taxon>
        <taxon>Hexapoda</taxon>
        <taxon>Collembola</taxon>
        <taxon>Entomobryomorpha</taxon>
        <taxon>Entomobryoidea</taxon>
        <taxon>Orchesellidae</taxon>
        <taxon>Orchesellinae</taxon>
        <taxon>Orchesella</taxon>
    </lineage>
</organism>
<evidence type="ECO:0000256" key="6">
    <source>
        <dbReference type="SAM" id="SignalP"/>
    </source>
</evidence>
<dbReference type="PROSITE" id="PS51892">
    <property type="entry name" value="SUBTILASE"/>
    <property type="match status" value="1"/>
</dbReference>